<evidence type="ECO:0000313" key="2">
    <source>
        <dbReference type="EMBL" id="NEM99689.1"/>
    </source>
</evidence>
<dbReference type="PRINTS" id="PR00420">
    <property type="entry name" value="RNGMNOXGNASE"/>
</dbReference>
<dbReference type="EMBL" id="JAAGWD010000012">
    <property type="protein sequence ID" value="NEM99689.1"/>
    <property type="molecule type" value="Genomic_DNA"/>
</dbReference>
<evidence type="ECO:0000259" key="1">
    <source>
        <dbReference type="Pfam" id="PF01494"/>
    </source>
</evidence>
<keyword evidence="3" id="KW-1185">Reference proteome</keyword>
<dbReference type="PANTHER" id="PTHR42685">
    <property type="entry name" value="GERANYLGERANYL DIPHOSPHATE REDUCTASE"/>
    <property type="match status" value="1"/>
</dbReference>
<comment type="caution">
    <text evidence="2">The sequence shown here is derived from an EMBL/GenBank/DDBJ whole genome shotgun (WGS) entry which is preliminary data.</text>
</comment>
<dbReference type="GO" id="GO:0071949">
    <property type="term" value="F:FAD binding"/>
    <property type="evidence" value="ECO:0007669"/>
    <property type="project" value="InterPro"/>
</dbReference>
<dbReference type="PANTHER" id="PTHR42685:SF22">
    <property type="entry name" value="CONDITIONED MEDIUM FACTOR RECEPTOR 1"/>
    <property type="match status" value="1"/>
</dbReference>
<dbReference type="SUPFAM" id="SSF51905">
    <property type="entry name" value="FAD/NAD(P)-binding domain"/>
    <property type="match status" value="1"/>
</dbReference>
<accession>A0A6B3LS85</accession>
<reference evidence="2 3" key="1">
    <citation type="submission" date="2020-02" db="EMBL/GenBank/DDBJ databases">
        <authorList>
            <person name="Kim M.K."/>
        </authorList>
    </citation>
    <scope>NUCLEOTIDE SEQUENCE [LARGE SCALE GENOMIC DNA]</scope>
    <source>
        <strain evidence="2 3">BT327</strain>
    </source>
</reference>
<evidence type="ECO:0000313" key="3">
    <source>
        <dbReference type="Proteomes" id="UP000474777"/>
    </source>
</evidence>
<feature type="domain" description="FAD-binding" evidence="1">
    <location>
        <begin position="10"/>
        <end position="297"/>
    </location>
</feature>
<dbReference type="RefSeq" id="WP_163917041.1">
    <property type="nucleotide sequence ID" value="NZ_JAAGWD010000012.1"/>
</dbReference>
<organism evidence="2 3">
    <name type="scientific">Pontibacter burrus</name>
    <dbReference type="NCBI Taxonomy" id="2704466"/>
    <lineage>
        <taxon>Bacteria</taxon>
        <taxon>Pseudomonadati</taxon>
        <taxon>Bacteroidota</taxon>
        <taxon>Cytophagia</taxon>
        <taxon>Cytophagales</taxon>
        <taxon>Hymenobacteraceae</taxon>
        <taxon>Pontibacter</taxon>
    </lineage>
</organism>
<name>A0A6B3LS85_9BACT</name>
<dbReference type="InterPro" id="IPR050407">
    <property type="entry name" value="Geranylgeranyl_reductase"/>
</dbReference>
<dbReference type="Pfam" id="PF01494">
    <property type="entry name" value="FAD_binding_3"/>
    <property type="match status" value="1"/>
</dbReference>
<sequence>MHKSNNSTWPVIIVGGGLAGLTAALSLADQGIQALVIEKKTYPFHRVCGEYVSNEVLPYLQQLGVDLEQLKPARINRFMLSSPLGNFLETKLDLGGFGISRFSLDHYLYQLAKAKGVEFKEGTTVQYVTFEQEQFMLQLNNGEQLYAEIVLGAYGKRTNLDRQLNRIFFAKRSPYIGVKYHLNYNQPKDLIALHNFKDGYAGISAVEGDTYCFCYLTTRQNLKQHGTIPAMEQAVLHQNPHLRRIFNEAEFLYAQPEVINEISFATKTCIENHMLMCGDAAGMIAPLCGNGMAMAIHAGKLAATHTTLYFRNNYSRQQLEANYSRTWKKQFASRLQLGRTVQHLFGHPLLSEVTVKTLKHLPALVQMLMRQTHGQPF</sequence>
<dbReference type="AlphaFoldDB" id="A0A6B3LS85"/>
<dbReference type="Proteomes" id="UP000474777">
    <property type="component" value="Unassembled WGS sequence"/>
</dbReference>
<proteinExistence type="predicted"/>
<dbReference type="InterPro" id="IPR036188">
    <property type="entry name" value="FAD/NAD-bd_sf"/>
</dbReference>
<dbReference type="Gene3D" id="3.50.50.60">
    <property type="entry name" value="FAD/NAD(P)-binding domain"/>
    <property type="match status" value="1"/>
</dbReference>
<dbReference type="InterPro" id="IPR002938">
    <property type="entry name" value="FAD-bd"/>
</dbReference>
<gene>
    <name evidence="2" type="ORF">GXP69_18475</name>
</gene>
<protein>
    <submittedName>
        <fullName evidence="2">FAD-binding protein</fullName>
    </submittedName>
</protein>